<dbReference type="InterPro" id="IPR036465">
    <property type="entry name" value="vWFA_dom_sf"/>
</dbReference>
<evidence type="ECO:0000256" key="1">
    <source>
        <dbReference type="SAM" id="MobiDB-lite"/>
    </source>
</evidence>
<accession>A0ABQ0AJ19</accession>
<organism evidence="4 5">
    <name type="scientific">Pseudophaeobacter arcticus</name>
    <dbReference type="NCBI Taxonomy" id="385492"/>
    <lineage>
        <taxon>Bacteria</taxon>
        <taxon>Pseudomonadati</taxon>
        <taxon>Pseudomonadota</taxon>
        <taxon>Alphaproteobacteria</taxon>
        <taxon>Rhodobacterales</taxon>
        <taxon>Paracoccaceae</taxon>
        <taxon>Pseudophaeobacter</taxon>
    </lineage>
</organism>
<evidence type="ECO:0000313" key="5">
    <source>
        <dbReference type="Proteomes" id="UP001441944"/>
    </source>
</evidence>
<protein>
    <submittedName>
        <fullName evidence="4">DUF1194 domain-containing protein</fullName>
    </submittedName>
</protein>
<evidence type="ECO:0000256" key="2">
    <source>
        <dbReference type="SAM" id="SignalP"/>
    </source>
</evidence>
<proteinExistence type="predicted"/>
<gene>
    <name evidence="4" type="ORF">NBRC116598_13130</name>
</gene>
<dbReference type="InterPro" id="IPR002035">
    <property type="entry name" value="VWF_A"/>
</dbReference>
<dbReference type="EMBL" id="BAABWU010000003">
    <property type="protein sequence ID" value="GAA6195869.1"/>
    <property type="molecule type" value="Genomic_DNA"/>
</dbReference>
<feature type="domain" description="VWFA" evidence="3">
    <location>
        <begin position="25"/>
        <end position="214"/>
    </location>
</feature>
<feature type="compositionally biased region" description="Low complexity" evidence="1">
    <location>
        <begin position="222"/>
        <end position="235"/>
    </location>
</feature>
<keyword evidence="2" id="KW-0732">Signal</keyword>
<dbReference type="Pfam" id="PF06707">
    <property type="entry name" value="DUF1194"/>
    <property type="match status" value="1"/>
</dbReference>
<feature type="region of interest" description="Disordered" evidence="1">
    <location>
        <begin position="217"/>
        <end position="249"/>
    </location>
</feature>
<name>A0ABQ0AJ19_9RHOB</name>
<comment type="caution">
    <text evidence="4">The sequence shown here is derived from an EMBL/GenBank/DDBJ whole genome shotgun (WGS) entry which is preliminary data.</text>
</comment>
<dbReference type="CDD" id="cd00198">
    <property type="entry name" value="vWFA"/>
    <property type="match status" value="1"/>
</dbReference>
<dbReference type="Proteomes" id="UP001441944">
    <property type="component" value="Unassembled WGS sequence"/>
</dbReference>
<dbReference type="SUPFAM" id="SSF53300">
    <property type="entry name" value="vWA-like"/>
    <property type="match status" value="1"/>
</dbReference>
<keyword evidence="5" id="KW-1185">Reference proteome</keyword>
<dbReference type="Gene3D" id="3.40.50.410">
    <property type="entry name" value="von Willebrand factor, type A domain"/>
    <property type="match status" value="1"/>
</dbReference>
<reference evidence="4 5" key="1">
    <citation type="submission" date="2024-04" db="EMBL/GenBank/DDBJ databases">
        <title>Draft genome sequence of Pseudophaeobacter arcticus NBRC 116598.</title>
        <authorList>
            <person name="Miyakawa T."/>
            <person name="Kusuya Y."/>
            <person name="Miura T."/>
        </authorList>
    </citation>
    <scope>NUCLEOTIDE SEQUENCE [LARGE SCALE GENOMIC DNA]</scope>
    <source>
        <strain evidence="4 5">SU-CL00105</strain>
    </source>
</reference>
<evidence type="ECO:0000313" key="4">
    <source>
        <dbReference type="EMBL" id="GAA6195869.1"/>
    </source>
</evidence>
<sequence length="270" mass="29353">MRIKARLFAVVCLALPLPGWACDLALVLAVDVSGSVDETEYRIQMDGLAAGLRDGLVSEALVSAQARVTLIQWSGRARQEISIPWTPTRTFDEVEALAQAVETAPRPWRNFSTALGEALLLGLSQITEGPACKRRVIDLSGDGPSNEGVEPATLKSLMRQADVTVNAIAIEQSEPDLTAYFYEHVIEGEGAFVETARSFRDYPEKIRRKLVREVARKTASIQPPQQAPKQALPQPSGHASLPQPILPVFGGRKSGLQEITLGRADSAKQF</sequence>
<feature type="chain" id="PRO_5046061889" evidence="2">
    <location>
        <begin position="22"/>
        <end position="270"/>
    </location>
</feature>
<feature type="signal peptide" evidence="2">
    <location>
        <begin position="1"/>
        <end position="21"/>
    </location>
</feature>
<dbReference type="PROSITE" id="PS50234">
    <property type="entry name" value="VWFA"/>
    <property type="match status" value="1"/>
</dbReference>
<dbReference type="RefSeq" id="WP_353398126.1">
    <property type="nucleotide sequence ID" value="NZ_BAABWU010000003.1"/>
</dbReference>
<dbReference type="InterPro" id="IPR010607">
    <property type="entry name" value="DUF1194"/>
</dbReference>
<evidence type="ECO:0000259" key="3">
    <source>
        <dbReference type="PROSITE" id="PS50234"/>
    </source>
</evidence>